<evidence type="ECO:0000259" key="6">
    <source>
        <dbReference type="SMART" id="SM00181"/>
    </source>
</evidence>
<dbReference type="SUPFAM" id="SSF57196">
    <property type="entry name" value="EGF/Laminin"/>
    <property type="match status" value="1"/>
</dbReference>
<evidence type="ECO:0000256" key="3">
    <source>
        <dbReference type="ARBA" id="ARBA00023176"/>
    </source>
</evidence>
<dbReference type="Gene3D" id="2.10.25.10">
    <property type="entry name" value="Laminin"/>
    <property type="match status" value="1"/>
</dbReference>
<evidence type="ECO:0000256" key="2">
    <source>
        <dbReference type="ARBA" id="ARBA00022729"/>
    </source>
</evidence>
<dbReference type="SMART" id="SM00135">
    <property type="entry name" value="LY"/>
    <property type="match status" value="8"/>
</dbReference>
<feature type="repeat" description="LDL-receptor class B" evidence="5">
    <location>
        <begin position="321"/>
        <end position="365"/>
    </location>
</feature>
<dbReference type="InterPro" id="IPR050778">
    <property type="entry name" value="Cueball_EGF_LRP_Nidogen"/>
</dbReference>
<dbReference type="SUPFAM" id="SSF63825">
    <property type="entry name" value="YWTD domain"/>
    <property type="match status" value="2"/>
</dbReference>
<dbReference type="CDD" id="cd00053">
    <property type="entry name" value="EGF"/>
    <property type="match status" value="1"/>
</dbReference>
<evidence type="ECO:0000313" key="7">
    <source>
        <dbReference type="Proteomes" id="UP000887574"/>
    </source>
</evidence>
<dbReference type="InterPro" id="IPR000033">
    <property type="entry name" value="LDLR_classB_rpt"/>
</dbReference>
<proteinExistence type="predicted"/>
<evidence type="ECO:0000256" key="5">
    <source>
        <dbReference type="PROSITE-ProRule" id="PRU00461"/>
    </source>
</evidence>
<dbReference type="Pfam" id="PF00058">
    <property type="entry name" value="Ldl_recept_b"/>
    <property type="match status" value="1"/>
</dbReference>
<dbReference type="GO" id="GO:0005905">
    <property type="term" value="C:clathrin-coated pit"/>
    <property type="evidence" value="ECO:0007669"/>
    <property type="project" value="UniProtKB-KW"/>
</dbReference>
<organism evidence="7 8">
    <name type="scientific">Ditylenchus dipsaci</name>
    <dbReference type="NCBI Taxonomy" id="166011"/>
    <lineage>
        <taxon>Eukaryota</taxon>
        <taxon>Metazoa</taxon>
        <taxon>Ecdysozoa</taxon>
        <taxon>Nematoda</taxon>
        <taxon>Chromadorea</taxon>
        <taxon>Rhabditida</taxon>
        <taxon>Tylenchina</taxon>
        <taxon>Tylenchomorpha</taxon>
        <taxon>Sphaerularioidea</taxon>
        <taxon>Anguinidae</taxon>
        <taxon>Anguininae</taxon>
        <taxon>Ditylenchus</taxon>
    </lineage>
</organism>
<feature type="repeat" description="LDL-receptor class B" evidence="5">
    <location>
        <begin position="124"/>
        <end position="166"/>
    </location>
</feature>
<keyword evidence="7" id="KW-1185">Reference proteome</keyword>
<dbReference type="Proteomes" id="UP000887574">
    <property type="component" value="Unplaced"/>
</dbReference>
<dbReference type="InterPro" id="IPR056588">
    <property type="entry name" value="EGF_LRP2"/>
</dbReference>
<evidence type="ECO:0000256" key="1">
    <source>
        <dbReference type="ARBA" id="ARBA00004479"/>
    </source>
</evidence>
<keyword evidence="3" id="KW-0472">Membrane</keyword>
<keyword evidence="3" id="KW-0168">Coated pit</keyword>
<dbReference type="PANTHER" id="PTHR46513:SF13">
    <property type="entry name" value="EGF-LIKE DOMAIN-CONTAINING PROTEIN"/>
    <property type="match status" value="1"/>
</dbReference>
<feature type="repeat" description="LDL-receptor class B" evidence="5">
    <location>
        <begin position="366"/>
        <end position="409"/>
    </location>
</feature>
<name>A0A915ENK3_9BILA</name>
<accession>A0A915ENK3</accession>
<keyword evidence="2" id="KW-0732">Signal</keyword>
<dbReference type="InterPro" id="IPR000742">
    <property type="entry name" value="EGF"/>
</dbReference>
<dbReference type="AlphaFoldDB" id="A0A915ENK3"/>
<dbReference type="SMART" id="SM00181">
    <property type="entry name" value="EGF"/>
    <property type="match status" value="2"/>
</dbReference>
<evidence type="ECO:0000256" key="4">
    <source>
        <dbReference type="ARBA" id="ARBA00037878"/>
    </source>
</evidence>
<dbReference type="Pfam" id="PF24468">
    <property type="entry name" value="EGF_LRP2"/>
    <property type="match status" value="1"/>
</dbReference>
<dbReference type="WBParaSite" id="jg7247">
    <property type="protein sequence ID" value="jg7247"/>
    <property type="gene ID" value="jg7247"/>
</dbReference>
<dbReference type="PANTHER" id="PTHR46513">
    <property type="entry name" value="VITELLOGENIN RECEPTOR-LIKE PROTEIN-RELATED-RELATED"/>
    <property type="match status" value="1"/>
</dbReference>
<dbReference type="GO" id="GO:0042813">
    <property type="term" value="F:Wnt receptor activity"/>
    <property type="evidence" value="ECO:0007669"/>
    <property type="project" value="TreeGrafter"/>
</dbReference>
<protein>
    <submittedName>
        <fullName evidence="8">EGF-like domain-containing protein</fullName>
    </submittedName>
</protein>
<evidence type="ECO:0000313" key="8">
    <source>
        <dbReference type="WBParaSite" id="jg7247"/>
    </source>
</evidence>
<comment type="subcellular location">
    <subcellularLocation>
        <location evidence="4">Membrane</location>
        <location evidence="4">Coated pit</location>
    </subcellularLocation>
    <subcellularLocation>
        <location evidence="1">Membrane</location>
        <topology evidence="1">Single-pass type I membrane protein</topology>
    </subcellularLocation>
</comment>
<dbReference type="GO" id="GO:0005886">
    <property type="term" value="C:plasma membrane"/>
    <property type="evidence" value="ECO:0007669"/>
    <property type="project" value="TreeGrafter"/>
</dbReference>
<feature type="domain" description="EGF-like" evidence="6">
    <location>
        <begin position="218"/>
        <end position="255"/>
    </location>
</feature>
<sequence length="547" mass="59945">MNSNNKTQLLSTQIANDPFCMAFDWNGQNLYIGNKISQTIEVIRTQGTQYRATILSNDHSPATVSQPVALAVDSERGLLFWLDQGAGSSSHKVARAEMDGKNALVVVNNDLSELDHLTLDPQNQRIYFSEAKAGRITSVSYDGQDKHYVLNDGGKQPRGLAFFNTRLYYADSAFDKIEVAEVIGDGQAPDFSDFRTNIEQLVNIKVVHPAAAGAASHPCHTNNGNCEHLCIPRQYSQFSCMCGSGYTLEGTAKCKLYDESFLIVATKNRISGIGIDEQGHQKGIAVEPIGGTAITSVDFDFESKSIFYADAGGPNKDWINYNLYFINADSDRTHIEVSHLNGENRKILLTTKTETPTSIAVDPVSRFIYWADQGQKPSIQRAQLDGAHKTVIVHIGLKEPTDLIVDPNSHMIYWTDAGMDGIYRVHSEGGTPELVRSDIAEATGIALIGQFMFWTDRRLEKVFSASSRPNQTLLLSPTTVAGNLADLKPPCPQLCFAIPGSPTPTCACSRGVLKGRSCEEPDTFMMFLDGDKIVDATLVPTSKLLHP</sequence>
<dbReference type="Gene3D" id="2.120.10.30">
    <property type="entry name" value="TolB, C-terminal domain"/>
    <property type="match status" value="2"/>
</dbReference>
<dbReference type="InterPro" id="IPR011042">
    <property type="entry name" value="6-blade_b-propeller_TolB-like"/>
</dbReference>
<reference evidence="8" key="1">
    <citation type="submission" date="2022-11" db="UniProtKB">
        <authorList>
            <consortium name="WormBaseParasite"/>
        </authorList>
    </citation>
    <scope>IDENTIFICATION</scope>
</reference>
<feature type="domain" description="EGF-like" evidence="6">
    <location>
        <begin position="486"/>
        <end position="519"/>
    </location>
</feature>
<dbReference type="GO" id="GO:0060070">
    <property type="term" value="P:canonical Wnt signaling pathway"/>
    <property type="evidence" value="ECO:0007669"/>
    <property type="project" value="TreeGrafter"/>
</dbReference>
<dbReference type="GO" id="GO:0017147">
    <property type="term" value="F:Wnt-protein binding"/>
    <property type="evidence" value="ECO:0007669"/>
    <property type="project" value="TreeGrafter"/>
</dbReference>
<dbReference type="PROSITE" id="PS51120">
    <property type="entry name" value="LDLRB"/>
    <property type="match status" value="3"/>
</dbReference>